<organism evidence="1 2">
    <name type="scientific">Oceanisphaera ostreae</name>
    <dbReference type="NCBI Taxonomy" id="914151"/>
    <lineage>
        <taxon>Bacteria</taxon>
        <taxon>Pseudomonadati</taxon>
        <taxon>Pseudomonadota</taxon>
        <taxon>Gammaproteobacteria</taxon>
        <taxon>Aeromonadales</taxon>
        <taxon>Aeromonadaceae</taxon>
        <taxon>Oceanisphaera</taxon>
    </lineage>
</organism>
<dbReference type="RefSeq" id="WP_379558628.1">
    <property type="nucleotide sequence ID" value="NZ_JBHTJS010000039.1"/>
</dbReference>
<dbReference type="Proteomes" id="UP001597048">
    <property type="component" value="Unassembled WGS sequence"/>
</dbReference>
<reference evidence="2" key="1">
    <citation type="journal article" date="2019" name="Int. J. Syst. Evol. Microbiol.">
        <title>The Global Catalogue of Microorganisms (GCM) 10K type strain sequencing project: providing services to taxonomists for standard genome sequencing and annotation.</title>
        <authorList>
            <consortium name="The Broad Institute Genomics Platform"/>
            <consortium name="The Broad Institute Genome Sequencing Center for Infectious Disease"/>
            <person name="Wu L."/>
            <person name="Ma J."/>
        </authorList>
    </citation>
    <scope>NUCLEOTIDE SEQUENCE [LARGE SCALE GENOMIC DNA]</scope>
    <source>
        <strain evidence="2">CCUG 60525</strain>
    </source>
</reference>
<comment type="caution">
    <text evidence="1">The sequence shown here is derived from an EMBL/GenBank/DDBJ whole genome shotgun (WGS) entry which is preliminary data.</text>
</comment>
<dbReference type="InterPro" id="IPR052552">
    <property type="entry name" value="YeaO-like"/>
</dbReference>
<dbReference type="PANTHER" id="PTHR36849">
    <property type="entry name" value="CYTOPLASMIC PROTEIN-RELATED"/>
    <property type="match status" value="1"/>
</dbReference>
<protein>
    <submittedName>
        <fullName evidence="1">DUF488 domain-containing protein</fullName>
    </submittedName>
</protein>
<gene>
    <name evidence="1" type="ORF">ACFQ1C_10835</name>
</gene>
<proteinExistence type="predicted"/>
<dbReference type="EMBL" id="JBHTJS010000039">
    <property type="protein sequence ID" value="MFD1008648.1"/>
    <property type="molecule type" value="Genomic_DNA"/>
</dbReference>
<name>A0ABW3KK24_9GAMM</name>
<dbReference type="Pfam" id="PF22752">
    <property type="entry name" value="DUF488-N3i"/>
    <property type="match status" value="1"/>
</dbReference>
<evidence type="ECO:0000313" key="2">
    <source>
        <dbReference type="Proteomes" id="UP001597048"/>
    </source>
</evidence>
<evidence type="ECO:0000313" key="1">
    <source>
        <dbReference type="EMBL" id="MFD1008648.1"/>
    </source>
</evidence>
<sequence length="116" mass="13522">MDISLKRAYDSANQQDGYRVLVDKLWPRGVSKEAANLDDWLKEVAPSDELRKAFHGEDLAWGEFRRRYLSELKLHKEALRKLAKRASDQKVTLVYGAKDEQHNNAMVLKQYLEMLC</sequence>
<keyword evidence="2" id="KW-1185">Reference proteome</keyword>
<dbReference type="PANTHER" id="PTHR36849:SF1">
    <property type="entry name" value="CYTOPLASMIC PROTEIN"/>
    <property type="match status" value="1"/>
</dbReference>
<accession>A0ABW3KK24</accession>